<feature type="transmembrane region" description="Helical" evidence="1">
    <location>
        <begin position="42"/>
        <end position="59"/>
    </location>
</feature>
<reference evidence="3" key="1">
    <citation type="submission" date="2015-08" db="EMBL/GenBank/DDBJ databases">
        <title>Genome sequencing project for genomic taxonomy and phylogenomics of Bacillus-like bacteria.</title>
        <authorList>
            <person name="Liu B."/>
            <person name="Wang J."/>
            <person name="Zhu Y."/>
            <person name="Liu G."/>
            <person name="Chen Q."/>
            <person name="Chen Z."/>
            <person name="Lan J."/>
            <person name="Che J."/>
            <person name="Ge C."/>
            <person name="Shi H."/>
            <person name="Pan Z."/>
            <person name="Liu X."/>
        </authorList>
    </citation>
    <scope>NUCLEOTIDE SEQUENCE [LARGE SCALE GENOMIC DNA]</scope>
    <source>
        <strain evidence="3">FJAT-4402</strain>
    </source>
</reference>
<protein>
    <submittedName>
        <fullName evidence="2">Uncharacterized protein</fullName>
    </submittedName>
</protein>
<evidence type="ECO:0000313" key="3">
    <source>
        <dbReference type="Proteomes" id="UP000067625"/>
    </source>
</evidence>
<dbReference type="STRING" id="1441095.AM592_05610"/>
<dbReference type="PATRIC" id="fig|1441095.3.peg.1219"/>
<keyword evidence="1" id="KW-1133">Transmembrane helix</keyword>
<dbReference type="OrthoDB" id="2841959at2"/>
<dbReference type="RefSeq" id="WP_053602879.1">
    <property type="nucleotide sequence ID" value="NZ_CP012600.1"/>
</dbReference>
<gene>
    <name evidence="2" type="ORF">AM592_05610</name>
</gene>
<keyword evidence="3" id="KW-1185">Reference proteome</keyword>
<dbReference type="Proteomes" id="UP000067625">
    <property type="component" value="Chromosome"/>
</dbReference>
<sequence length="234" mass="26947">MLALIQIIPFLIILLILLLIFRRKKAITRGKYVSLKRTYWIFASYVAALLVSVLLFYMLPEKSPAVGGKVQPETANKELREFDNLVHDGRLGDIDPRYKKKQWKFQYQLKQLNIEGYIDPSIVIERKQGTDGTIEAIYFATDTILEGFKISKLPSVNVRLNEESLIIDSPEPIQIELGLYSKEFPIRQFTDEQFMGESKEDGSTFTPMEVIYLRVPKDLEITGASDMDITYINK</sequence>
<feature type="transmembrane region" description="Helical" evidence="1">
    <location>
        <begin position="6"/>
        <end position="21"/>
    </location>
</feature>
<dbReference type="AlphaFoldDB" id="A0A0M4FSV5"/>
<dbReference type="EMBL" id="CP012600">
    <property type="protein sequence ID" value="ALC81130.1"/>
    <property type="molecule type" value="Genomic_DNA"/>
</dbReference>
<keyword evidence="1" id="KW-0472">Membrane</keyword>
<name>A0A0M4FSV5_9BACI</name>
<organism evidence="2 3">
    <name type="scientific">Bacillus gobiensis</name>
    <dbReference type="NCBI Taxonomy" id="1441095"/>
    <lineage>
        <taxon>Bacteria</taxon>
        <taxon>Bacillati</taxon>
        <taxon>Bacillota</taxon>
        <taxon>Bacilli</taxon>
        <taxon>Bacillales</taxon>
        <taxon>Bacillaceae</taxon>
        <taxon>Bacillus</taxon>
    </lineage>
</organism>
<accession>A0A0M4FSV5</accession>
<keyword evidence="1" id="KW-0812">Transmembrane</keyword>
<reference evidence="2 3" key="2">
    <citation type="journal article" date="2016" name="Int. J. Syst. Evol. Microbiol.">
        <title>Bacillus gobiensis sp. nov., isolated from a soil sample.</title>
        <authorList>
            <person name="Liu B."/>
            <person name="Liu G.H."/>
            <person name="Cetin S."/>
            <person name="Schumann P."/>
            <person name="Pan Z.Z."/>
            <person name="Chen Q.Q."/>
        </authorList>
    </citation>
    <scope>NUCLEOTIDE SEQUENCE [LARGE SCALE GENOMIC DNA]</scope>
    <source>
        <strain evidence="2 3">FJAT-4402</strain>
    </source>
</reference>
<evidence type="ECO:0000256" key="1">
    <source>
        <dbReference type="SAM" id="Phobius"/>
    </source>
</evidence>
<proteinExistence type="predicted"/>
<evidence type="ECO:0000313" key="2">
    <source>
        <dbReference type="EMBL" id="ALC81130.1"/>
    </source>
</evidence>